<evidence type="ECO:0000256" key="4">
    <source>
        <dbReference type="SAM" id="SignalP"/>
    </source>
</evidence>
<feature type="chain" id="PRO_5011700777" evidence="4">
    <location>
        <begin position="22"/>
        <end position="172"/>
    </location>
</feature>
<proteinExistence type="inferred from homology"/>
<comment type="similarity">
    <text evidence="1">Belongs to the Skp family.</text>
</comment>
<dbReference type="SUPFAM" id="SSF111384">
    <property type="entry name" value="OmpH-like"/>
    <property type="match status" value="1"/>
</dbReference>
<dbReference type="InterPro" id="IPR024930">
    <property type="entry name" value="Skp_dom_sf"/>
</dbReference>
<keyword evidence="3" id="KW-0175">Coiled coil</keyword>
<dbReference type="EMBL" id="FMXO01000007">
    <property type="protein sequence ID" value="SDB28450.1"/>
    <property type="molecule type" value="Genomic_DNA"/>
</dbReference>
<sequence>MRLFLSALLCITLFLPGVSWAQTKIGIVDMQTVISDSVPGQQAMQELRTRFESMKTELDKQNEAITKLRDELQRQSMVLSQEAKQDKELEYRRVVRDFQDQFQAFQVKMKSEEDRLSEPILELLLSVIDRYGKANNFSMIIDGTAAGLVYADESVIITQPIIQELNKAWQAK</sequence>
<dbReference type="GO" id="GO:0051082">
    <property type="term" value="F:unfolded protein binding"/>
    <property type="evidence" value="ECO:0007669"/>
    <property type="project" value="InterPro"/>
</dbReference>
<dbReference type="PANTHER" id="PTHR35089:SF1">
    <property type="entry name" value="CHAPERONE PROTEIN SKP"/>
    <property type="match status" value="1"/>
</dbReference>
<organism evidence="5 6">
    <name type="scientific">Desulfonatronum thiosulfatophilum</name>
    <dbReference type="NCBI Taxonomy" id="617002"/>
    <lineage>
        <taxon>Bacteria</taxon>
        <taxon>Pseudomonadati</taxon>
        <taxon>Thermodesulfobacteriota</taxon>
        <taxon>Desulfovibrionia</taxon>
        <taxon>Desulfovibrionales</taxon>
        <taxon>Desulfonatronaceae</taxon>
        <taxon>Desulfonatronum</taxon>
    </lineage>
</organism>
<dbReference type="AlphaFoldDB" id="A0A1G6C6B6"/>
<reference evidence="5 6" key="1">
    <citation type="submission" date="2016-10" db="EMBL/GenBank/DDBJ databases">
        <authorList>
            <person name="de Groot N.N."/>
        </authorList>
    </citation>
    <scope>NUCLEOTIDE SEQUENCE [LARGE SCALE GENOMIC DNA]</scope>
    <source>
        <strain evidence="5 6">ASO4-2</strain>
    </source>
</reference>
<evidence type="ECO:0000256" key="3">
    <source>
        <dbReference type="SAM" id="Coils"/>
    </source>
</evidence>
<protein>
    <submittedName>
        <fullName evidence="5">Periplasmic chaperone for outer membrane proteins Skp</fullName>
    </submittedName>
</protein>
<dbReference type="PANTHER" id="PTHR35089">
    <property type="entry name" value="CHAPERONE PROTEIN SKP"/>
    <property type="match status" value="1"/>
</dbReference>
<dbReference type="RefSeq" id="WP_092119080.1">
    <property type="nucleotide sequence ID" value="NZ_FMXO01000007.1"/>
</dbReference>
<keyword evidence="6" id="KW-1185">Reference proteome</keyword>
<name>A0A1G6C6B6_9BACT</name>
<dbReference type="InterPro" id="IPR005632">
    <property type="entry name" value="Chaperone_Skp"/>
</dbReference>
<dbReference type="Pfam" id="PF03938">
    <property type="entry name" value="OmpH"/>
    <property type="match status" value="1"/>
</dbReference>
<feature type="coiled-coil region" evidence="3">
    <location>
        <begin position="44"/>
        <end position="78"/>
    </location>
</feature>
<dbReference type="GO" id="GO:0005829">
    <property type="term" value="C:cytosol"/>
    <property type="evidence" value="ECO:0007669"/>
    <property type="project" value="TreeGrafter"/>
</dbReference>
<feature type="signal peptide" evidence="4">
    <location>
        <begin position="1"/>
        <end position="21"/>
    </location>
</feature>
<dbReference type="Gene3D" id="3.30.910.20">
    <property type="entry name" value="Skp domain"/>
    <property type="match status" value="1"/>
</dbReference>
<accession>A0A1G6C6B6</accession>
<evidence type="ECO:0000256" key="2">
    <source>
        <dbReference type="ARBA" id="ARBA00022729"/>
    </source>
</evidence>
<evidence type="ECO:0000256" key="1">
    <source>
        <dbReference type="ARBA" id="ARBA00009091"/>
    </source>
</evidence>
<evidence type="ECO:0000313" key="6">
    <source>
        <dbReference type="Proteomes" id="UP000198771"/>
    </source>
</evidence>
<dbReference type="GO" id="GO:0050821">
    <property type="term" value="P:protein stabilization"/>
    <property type="evidence" value="ECO:0007669"/>
    <property type="project" value="TreeGrafter"/>
</dbReference>
<keyword evidence="2 4" id="KW-0732">Signal</keyword>
<dbReference type="SMART" id="SM00935">
    <property type="entry name" value="OmpH"/>
    <property type="match status" value="1"/>
</dbReference>
<dbReference type="Proteomes" id="UP000198771">
    <property type="component" value="Unassembled WGS sequence"/>
</dbReference>
<dbReference type="OrthoDB" id="5432254at2"/>
<gene>
    <name evidence="5" type="ORF">SAMN05660653_01351</name>
</gene>
<dbReference type="STRING" id="617002.SAMN05660653_01351"/>
<evidence type="ECO:0000313" key="5">
    <source>
        <dbReference type="EMBL" id="SDB28450.1"/>
    </source>
</evidence>